<accession>A0AA39YB97</accession>
<reference evidence="1" key="1">
    <citation type="submission" date="2023-06" db="EMBL/GenBank/DDBJ databases">
        <title>Genome-scale phylogeny and comparative genomics of the fungal order Sordariales.</title>
        <authorList>
            <consortium name="Lawrence Berkeley National Laboratory"/>
            <person name="Hensen N."/>
            <person name="Bonometti L."/>
            <person name="Westerberg I."/>
            <person name="Brannstrom I.O."/>
            <person name="Guillou S."/>
            <person name="Cros-Aarteil S."/>
            <person name="Calhoun S."/>
            <person name="Haridas S."/>
            <person name="Kuo A."/>
            <person name="Mondo S."/>
            <person name="Pangilinan J."/>
            <person name="Riley R."/>
            <person name="Labutti K."/>
            <person name="Andreopoulos B."/>
            <person name="Lipzen A."/>
            <person name="Chen C."/>
            <person name="Yanf M."/>
            <person name="Daum C."/>
            <person name="Ng V."/>
            <person name="Clum A."/>
            <person name="Steindorff A."/>
            <person name="Ohm R."/>
            <person name="Martin F."/>
            <person name="Silar P."/>
            <person name="Natvig D."/>
            <person name="Lalanne C."/>
            <person name="Gautier V."/>
            <person name="Ament-Velasquez S.L."/>
            <person name="Kruys A."/>
            <person name="Hutchinson M.I."/>
            <person name="Powell A.J."/>
            <person name="Barry K."/>
            <person name="Miller A.N."/>
            <person name="Grigoriev I.V."/>
            <person name="Debuchy R."/>
            <person name="Gladieux P."/>
            <person name="Thoren M.H."/>
            <person name="Johannesson H."/>
        </authorList>
    </citation>
    <scope>NUCLEOTIDE SEQUENCE</scope>
    <source>
        <strain evidence="1">SMH2532-1</strain>
    </source>
</reference>
<name>A0AA39YB97_9PEZI</name>
<dbReference type="Proteomes" id="UP001174936">
    <property type="component" value="Unassembled WGS sequence"/>
</dbReference>
<organism evidence="1 2">
    <name type="scientific">Cercophora newfieldiana</name>
    <dbReference type="NCBI Taxonomy" id="92897"/>
    <lineage>
        <taxon>Eukaryota</taxon>
        <taxon>Fungi</taxon>
        <taxon>Dikarya</taxon>
        <taxon>Ascomycota</taxon>
        <taxon>Pezizomycotina</taxon>
        <taxon>Sordariomycetes</taxon>
        <taxon>Sordariomycetidae</taxon>
        <taxon>Sordariales</taxon>
        <taxon>Lasiosphaeriaceae</taxon>
        <taxon>Cercophora</taxon>
    </lineage>
</organism>
<dbReference type="EMBL" id="JAULSV010000003">
    <property type="protein sequence ID" value="KAK0649456.1"/>
    <property type="molecule type" value="Genomic_DNA"/>
</dbReference>
<keyword evidence="2" id="KW-1185">Reference proteome</keyword>
<gene>
    <name evidence="1" type="ORF">B0T16DRAFT_131482</name>
</gene>
<sequence>MVCQRKKARVDLLSDCVVRARTTPSSPSLDRSRLDGRHCHGCCNLTFVTEFVLWHIFPGSSRRLTGLGAGVQICGKSIWDWCRHGKRERTSVKSLIQYLVRRNNLIQTEGTKWRLLAALVLSISICWSLRTKVEGLRRGPNNSASAASCVPACGQSLKQVHGIWPASTFAPLDNAWLEYGFPPRCSFGLSSKRSPTVWRCTPTSLTNFAGAERS</sequence>
<protein>
    <submittedName>
        <fullName evidence="1">Uncharacterized protein</fullName>
    </submittedName>
</protein>
<evidence type="ECO:0000313" key="2">
    <source>
        <dbReference type="Proteomes" id="UP001174936"/>
    </source>
</evidence>
<dbReference type="AlphaFoldDB" id="A0AA39YB97"/>
<evidence type="ECO:0000313" key="1">
    <source>
        <dbReference type="EMBL" id="KAK0649456.1"/>
    </source>
</evidence>
<comment type="caution">
    <text evidence="1">The sequence shown here is derived from an EMBL/GenBank/DDBJ whole genome shotgun (WGS) entry which is preliminary data.</text>
</comment>
<proteinExistence type="predicted"/>